<dbReference type="Gene3D" id="2.170.270.10">
    <property type="entry name" value="SET domain"/>
    <property type="match status" value="1"/>
</dbReference>
<feature type="compositionally biased region" description="Basic and acidic residues" evidence="13">
    <location>
        <begin position="308"/>
        <end position="323"/>
    </location>
</feature>
<dbReference type="SUPFAM" id="SSF57667">
    <property type="entry name" value="beta-beta-alpha zinc fingers"/>
    <property type="match status" value="5"/>
</dbReference>
<dbReference type="PANTHER" id="PTHR12958">
    <property type="entry name" value="FRIEND OF GATA2-RELATED"/>
    <property type="match status" value="1"/>
</dbReference>
<dbReference type="GO" id="GO:0030154">
    <property type="term" value="P:cell differentiation"/>
    <property type="evidence" value="ECO:0007669"/>
    <property type="project" value="UniProtKB-ARBA"/>
</dbReference>
<evidence type="ECO:0000256" key="1">
    <source>
        <dbReference type="ARBA" id="ARBA00004123"/>
    </source>
</evidence>
<organism evidence="16 17">
    <name type="scientific">Mytilus edulis</name>
    <name type="common">Blue mussel</name>
    <dbReference type="NCBI Taxonomy" id="6550"/>
    <lineage>
        <taxon>Eukaryota</taxon>
        <taxon>Metazoa</taxon>
        <taxon>Spiralia</taxon>
        <taxon>Lophotrochozoa</taxon>
        <taxon>Mollusca</taxon>
        <taxon>Bivalvia</taxon>
        <taxon>Autobranchia</taxon>
        <taxon>Pteriomorphia</taxon>
        <taxon>Mytilida</taxon>
        <taxon>Mytiloidea</taxon>
        <taxon>Mytilidae</taxon>
        <taxon>Mytilinae</taxon>
        <taxon>Mytilus</taxon>
    </lineage>
</organism>
<dbReference type="PANTHER" id="PTHR12958:SF3">
    <property type="entry name" value="ZINC FINGER PROTEIN USH"/>
    <property type="match status" value="1"/>
</dbReference>
<evidence type="ECO:0000256" key="9">
    <source>
        <dbReference type="ARBA" id="ARBA00023159"/>
    </source>
</evidence>
<name>A0A8S3Q260_MYTED</name>
<dbReference type="OrthoDB" id="8742770at2759"/>
<dbReference type="GO" id="GO:0008270">
    <property type="term" value="F:zinc ion binding"/>
    <property type="evidence" value="ECO:0007669"/>
    <property type="project" value="UniProtKB-KW"/>
</dbReference>
<feature type="domain" description="C2H2-type" evidence="14">
    <location>
        <begin position="278"/>
        <end position="305"/>
    </location>
</feature>
<dbReference type="GO" id="GO:0045944">
    <property type="term" value="P:positive regulation of transcription by RNA polymerase II"/>
    <property type="evidence" value="ECO:0007669"/>
    <property type="project" value="TreeGrafter"/>
</dbReference>
<protein>
    <submittedName>
        <fullName evidence="16">ZFPM1</fullName>
    </submittedName>
</protein>
<feature type="compositionally biased region" description="Basic and acidic residues" evidence="13">
    <location>
        <begin position="335"/>
        <end position="357"/>
    </location>
</feature>
<dbReference type="GO" id="GO:0003677">
    <property type="term" value="F:DNA binding"/>
    <property type="evidence" value="ECO:0007669"/>
    <property type="project" value="UniProtKB-KW"/>
</dbReference>
<keyword evidence="6" id="KW-0862">Zinc</keyword>
<feature type="region of interest" description="Disordered" evidence="13">
    <location>
        <begin position="520"/>
        <end position="627"/>
    </location>
</feature>
<feature type="compositionally biased region" description="Polar residues" evidence="13">
    <location>
        <begin position="325"/>
        <end position="334"/>
    </location>
</feature>
<dbReference type="InterPro" id="IPR036236">
    <property type="entry name" value="Znf_C2H2_sf"/>
</dbReference>
<dbReference type="Pfam" id="PF00096">
    <property type="entry name" value="zf-C2H2"/>
    <property type="match status" value="1"/>
</dbReference>
<feature type="region of interest" description="Disordered" evidence="13">
    <location>
        <begin position="1"/>
        <end position="76"/>
    </location>
</feature>
<dbReference type="PROSITE" id="PS00028">
    <property type="entry name" value="ZINC_FINGER_C2H2_1"/>
    <property type="match status" value="1"/>
</dbReference>
<feature type="region of interest" description="Disordered" evidence="13">
    <location>
        <begin position="1120"/>
        <end position="1194"/>
    </location>
</feature>
<feature type="compositionally biased region" description="Basic and acidic residues" evidence="13">
    <location>
        <begin position="802"/>
        <end position="811"/>
    </location>
</feature>
<feature type="domain" description="CCHC FOG-type" evidence="15">
    <location>
        <begin position="1233"/>
        <end position="1266"/>
    </location>
</feature>
<keyword evidence="9" id="KW-0010">Activator</keyword>
<keyword evidence="3" id="KW-0479">Metal-binding</keyword>
<evidence type="ECO:0000313" key="17">
    <source>
        <dbReference type="Proteomes" id="UP000683360"/>
    </source>
</evidence>
<dbReference type="InterPro" id="IPR059121">
    <property type="entry name" value="CCHC_ZFPM2-like"/>
</dbReference>
<evidence type="ECO:0000256" key="11">
    <source>
        <dbReference type="ARBA" id="ARBA00023242"/>
    </source>
</evidence>
<evidence type="ECO:0000259" key="14">
    <source>
        <dbReference type="PROSITE" id="PS50157"/>
    </source>
</evidence>
<dbReference type="EMBL" id="CAJPWZ010000201">
    <property type="protein sequence ID" value="CAG2188213.1"/>
    <property type="molecule type" value="Genomic_DNA"/>
</dbReference>
<dbReference type="InterPro" id="IPR034731">
    <property type="entry name" value="Znf_CCHC_FOG"/>
</dbReference>
<evidence type="ECO:0000256" key="8">
    <source>
        <dbReference type="ARBA" id="ARBA00023125"/>
    </source>
</evidence>
<keyword evidence="7" id="KW-0805">Transcription regulation</keyword>
<evidence type="ECO:0000256" key="13">
    <source>
        <dbReference type="SAM" id="MobiDB-lite"/>
    </source>
</evidence>
<dbReference type="Gene3D" id="3.30.160.60">
    <property type="entry name" value="Classic Zinc Finger"/>
    <property type="match status" value="3"/>
</dbReference>
<evidence type="ECO:0000256" key="10">
    <source>
        <dbReference type="ARBA" id="ARBA00023163"/>
    </source>
</evidence>
<feature type="compositionally biased region" description="Polar residues" evidence="13">
    <location>
        <begin position="1065"/>
        <end position="1074"/>
    </location>
</feature>
<evidence type="ECO:0000313" key="16">
    <source>
        <dbReference type="EMBL" id="CAG2188213.1"/>
    </source>
</evidence>
<feature type="domain" description="C2H2-type" evidence="14">
    <location>
        <begin position="764"/>
        <end position="796"/>
    </location>
</feature>
<feature type="compositionally biased region" description="Basic and acidic residues" evidence="13">
    <location>
        <begin position="1167"/>
        <end position="1183"/>
    </location>
</feature>
<feature type="domain" description="C2H2-type" evidence="14">
    <location>
        <begin position="969"/>
        <end position="991"/>
    </location>
</feature>
<feature type="region of interest" description="Disordered" evidence="13">
    <location>
        <begin position="677"/>
        <end position="754"/>
    </location>
</feature>
<feature type="region of interest" description="Disordered" evidence="13">
    <location>
        <begin position="308"/>
        <end position="357"/>
    </location>
</feature>
<feature type="compositionally biased region" description="Polar residues" evidence="13">
    <location>
        <begin position="745"/>
        <end position="754"/>
    </location>
</feature>
<evidence type="ECO:0000256" key="2">
    <source>
        <dbReference type="ARBA" id="ARBA00022491"/>
    </source>
</evidence>
<feature type="compositionally biased region" description="Basic and acidic residues" evidence="13">
    <location>
        <begin position="24"/>
        <end position="35"/>
    </location>
</feature>
<evidence type="ECO:0000256" key="7">
    <source>
        <dbReference type="ARBA" id="ARBA00023015"/>
    </source>
</evidence>
<dbReference type="PROSITE" id="PS50157">
    <property type="entry name" value="ZINC_FINGER_C2H2_2"/>
    <property type="match status" value="3"/>
</dbReference>
<evidence type="ECO:0000256" key="4">
    <source>
        <dbReference type="ARBA" id="ARBA00022737"/>
    </source>
</evidence>
<keyword evidence="8" id="KW-0238">DNA-binding</keyword>
<evidence type="ECO:0000256" key="5">
    <source>
        <dbReference type="ARBA" id="ARBA00022771"/>
    </source>
</evidence>
<dbReference type="SMART" id="SM00355">
    <property type="entry name" value="ZnF_C2H2"/>
    <property type="match status" value="10"/>
</dbReference>
<feature type="compositionally biased region" description="Low complexity" evidence="13">
    <location>
        <begin position="592"/>
        <end position="602"/>
    </location>
</feature>
<gene>
    <name evidence="16" type="ORF">MEDL_3642</name>
</gene>
<feature type="compositionally biased region" description="Basic and acidic residues" evidence="13">
    <location>
        <begin position="576"/>
        <end position="588"/>
    </location>
</feature>
<feature type="compositionally biased region" description="Basic residues" evidence="13">
    <location>
        <begin position="1"/>
        <end position="13"/>
    </location>
</feature>
<keyword evidence="2" id="KW-0678">Repressor</keyword>
<accession>A0A8S3Q260</accession>
<evidence type="ECO:0000256" key="12">
    <source>
        <dbReference type="PROSITE-ProRule" id="PRU00042"/>
    </source>
</evidence>
<keyword evidence="5 12" id="KW-0863">Zinc-finger</keyword>
<reference evidence="16" key="1">
    <citation type="submission" date="2021-03" db="EMBL/GenBank/DDBJ databases">
        <authorList>
            <person name="Bekaert M."/>
        </authorList>
    </citation>
    <scope>NUCLEOTIDE SEQUENCE</scope>
</reference>
<dbReference type="GO" id="GO:0061629">
    <property type="term" value="F:RNA polymerase II-specific DNA-binding transcription factor binding"/>
    <property type="evidence" value="ECO:0007669"/>
    <property type="project" value="InterPro"/>
</dbReference>
<feature type="compositionally biased region" description="Polar residues" evidence="13">
    <location>
        <begin position="603"/>
        <end position="624"/>
    </location>
</feature>
<evidence type="ECO:0000256" key="3">
    <source>
        <dbReference type="ARBA" id="ARBA00022723"/>
    </source>
</evidence>
<dbReference type="AlphaFoldDB" id="A0A8S3Q260"/>
<feature type="compositionally biased region" description="Polar residues" evidence="13">
    <location>
        <begin position="520"/>
        <end position="529"/>
    </location>
</feature>
<dbReference type="GO" id="GO:0007507">
    <property type="term" value="P:heart development"/>
    <property type="evidence" value="ECO:0007669"/>
    <property type="project" value="TreeGrafter"/>
</dbReference>
<dbReference type="Proteomes" id="UP000683360">
    <property type="component" value="Unassembled WGS sequence"/>
</dbReference>
<keyword evidence="11" id="KW-0539">Nucleus</keyword>
<keyword evidence="10" id="KW-0804">Transcription</keyword>
<dbReference type="PROSITE" id="PS51810">
    <property type="entry name" value="ZF_CCHC_FOG"/>
    <property type="match status" value="3"/>
</dbReference>
<dbReference type="Pfam" id="PF25445">
    <property type="entry name" value="CCHC_ZFPM2"/>
    <property type="match status" value="1"/>
</dbReference>
<evidence type="ECO:0000259" key="15">
    <source>
        <dbReference type="PROSITE" id="PS51810"/>
    </source>
</evidence>
<feature type="region of interest" description="Disordered" evidence="13">
    <location>
        <begin position="792"/>
        <end position="811"/>
    </location>
</feature>
<proteinExistence type="predicted"/>
<dbReference type="InterPro" id="IPR039746">
    <property type="entry name" value="FOG"/>
</dbReference>
<feature type="domain" description="CCHC FOG-type" evidence="15">
    <location>
        <begin position="643"/>
        <end position="676"/>
    </location>
</feature>
<feature type="compositionally biased region" description="Polar residues" evidence="13">
    <location>
        <begin position="50"/>
        <end position="60"/>
    </location>
</feature>
<dbReference type="InterPro" id="IPR013087">
    <property type="entry name" value="Znf_C2H2_type"/>
</dbReference>
<feature type="compositionally biased region" description="Polar residues" evidence="13">
    <location>
        <begin position="695"/>
        <end position="715"/>
    </location>
</feature>
<dbReference type="InterPro" id="IPR046341">
    <property type="entry name" value="SET_dom_sf"/>
</dbReference>
<sequence length="1276" mass="142877">MSRRKQSNPKPFKRLSDDEDDEADMKSTESSKSDTESVSPCPAIDDSIEHSNPTIKSEPTSPAVPNDNDRTSTQDDKAPVIFLNDVLLLKKVDKDEAHLTGRSFLVCAAIPLPKGSCIGPFDAEIVSLSSIRQGDMVLQIQKCLHDSKYFKTDSLVTKAQEENGETSFVRVEDPNATWLTMLRPAPSESVRNTSVFYKGGQIWCEIISELKFGAELLSSFTIQDAPKSEPCSPDSTDYKEKEDEIDMNIKTEVQSSPSVEQASSVAKNDVVNHAALLYGCPFCGVRFSSARTLEGHLTYYCSKKPSNSEKEMIKEEPKDKESSDTEMSPESVKSQNDETEKQNDASNEERTESESNETKLLKNGELFHCPFCCYTSDKLSSLNRHKRIHCRGSTSPTSSSSSLSPVSKQDSYCAECNIQFSSFSTFKCHKEYYCSKRPDAMGMRTPEDEHGMQNGFPNLQFQEQMSPVASKNLKHLMNVSSASLMSGQTNVILGPPIVARGMLNMPFGMPTVIVQPVVPQSPNNISPRNVSHMKMKQKPDVTSDQPLDLSITKKSTSSDDSDKENSISPKSFISPDGKRRGSIKRDDVSNLSCSTSSSPVQSPIQRSSSVQSDQTTSPIPSNRVSPFVTVPPVQFISGKPIPPVPHSVSKCVDCNIVFYKHENYIIHKKHYCSSRQTCSNSVDDVDETSKDSEEMSMTNAKSQATKEFGSPTNDQSEPEKSSCVPKESKESSAAPSREMIEPEPKQSNSRSTVRSPVEEKNCQYVCDPCKIRFSSTSTLAAHKEFYCPFAQEGRNPSGNMPRDNDEDKNSHDESMVKCSRCGASFPSAKILRLHYCTGVTTHVPLLRCPYCDYVTQTENRISEHLKVHMPSKAYRCTLCGYRGNTVRGMRMHGKMHIDNGEDFSDEHMVEIEEPPLVPIIFNNPNEATSTNVEAELIRLKNEPYKRRRSRKSYEKSEHMTSIREPSPKNVCVFCGQPFNDNTSLAMHMRIHEMVAYHAASSRNLKCHFCEYVAETFPSLMIHVEHKHLKDVKLDDEKGQRQEQTTPANSMSPADNRQDSEEDSSSSKPLKNGTKSPGKEEKLSTSPNETKKMSLAKELAQDVERERTLNLLNLPLKIKKEPEESDNNEDEIKEKHILNLNNNETNRKRKRSSSADSDLNNSSCSDNPPEKKSNNHIKSERTYSSDEPPSPLRSPVLNPELARYYQLAMQVMPPLVVPRVSLRTSPPTDRTTEKLPTNAKYCKYCDISFTYLATYVAHKKYYCTARQPEEMASPAKA</sequence>
<feature type="domain" description="CCHC FOG-type" evidence="15">
    <location>
        <begin position="405"/>
        <end position="438"/>
    </location>
</feature>
<comment type="caution">
    <text evidence="16">The sequence shown here is derived from an EMBL/GenBank/DDBJ whole genome shotgun (WGS) entry which is preliminary data.</text>
</comment>
<evidence type="ECO:0000256" key="6">
    <source>
        <dbReference type="ARBA" id="ARBA00022833"/>
    </source>
</evidence>
<feature type="compositionally biased region" description="Polar residues" evidence="13">
    <location>
        <begin position="1041"/>
        <end position="1054"/>
    </location>
</feature>
<feature type="compositionally biased region" description="Basic and acidic residues" evidence="13">
    <location>
        <begin position="67"/>
        <end position="76"/>
    </location>
</feature>
<keyword evidence="4" id="KW-0677">Repeat</keyword>
<keyword evidence="17" id="KW-1185">Reference proteome</keyword>
<dbReference type="GO" id="GO:0009653">
    <property type="term" value="P:anatomical structure morphogenesis"/>
    <property type="evidence" value="ECO:0007669"/>
    <property type="project" value="UniProtKB-ARBA"/>
</dbReference>
<feature type="region of interest" description="Disordered" evidence="13">
    <location>
        <begin position="1032"/>
        <end position="1100"/>
    </location>
</feature>
<feature type="compositionally biased region" description="Low complexity" evidence="13">
    <location>
        <begin position="1153"/>
        <end position="1166"/>
    </location>
</feature>
<dbReference type="GO" id="GO:0005634">
    <property type="term" value="C:nucleus"/>
    <property type="evidence" value="ECO:0007669"/>
    <property type="project" value="UniProtKB-SubCell"/>
</dbReference>
<comment type="subcellular location">
    <subcellularLocation>
        <location evidence="1">Nucleus</location>
    </subcellularLocation>
</comment>
<dbReference type="GO" id="GO:0000122">
    <property type="term" value="P:negative regulation of transcription by RNA polymerase II"/>
    <property type="evidence" value="ECO:0007669"/>
    <property type="project" value="TreeGrafter"/>
</dbReference>